<keyword evidence="4" id="KW-1185">Reference proteome</keyword>
<dbReference type="AlphaFoldDB" id="A0A9P1BG31"/>
<feature type="region of interest" description="Disordered" evidence="1">
    <location>
        <begin position="56"/>
        <end position="105"/>
    </location>
</feature>
<dbReference type="EMBL" id="CAMXCT030000033">
    <property type="protein sequence ID" value="CAL4760079.1"/>
    <property type="molecule type" value="Genomic_DNA"/>
</dbReference>
<dbReference type="EMBL" id="CAMXCT020000033">
    <property type="protein sequence ID" value="CAL1126142.1"/>
    <property type="molecule type" value="Genomic_DNA"/>
</dbReference>
<evidence type="ECO:0000313" key="2">
    <source>
        <dbReference type="EMBL" id="CAI3972767.1"/>
    </source>
</evidence>
<reference evidence="2" key="1">
    <citation type="submission" date="2022-10" db="EMBL/GenBank/DDBJ databases">
        <authorList>
            <person name="Chen Y."/>
            <person name="Dougan E. K."/>
            <person name="Chan C."/>
            <person name="Rhodes N."/>
            <person name="Thang M."/>
        </authorList>
    </citation>
    <scope>NUCLEOTIDE SEQUENCE</scope>
</reference>
<evidence type="ECO:0000313" key="4">
    <source>
        <dbReference type="Proteomes" id="UP001152797"/>
    </source>
</evidence>
<evidence type="ECO:0000313" key="3">
    <source>
        <dbReference type="EMBL" id="CAL1126142.1"/>
    </source>
</evidence>
<organism evidence="2">
    <name type="scientific">Cladocopium goreaui</name>
    <dbReference type="NCBI Taxonomy" id="2562237"/>
    <lineage>
        <taxon>Eukaryota</taxon>
        <taxon>Sar</taxon>
        <taxon>Alveolata</taxon>
        <taxon>Dinophyceae</taxon>
        <taxon>Suessiales</taxon>
        <taxon>Symbiodiniaceae</taxon>
        <taxon>Cladocopium</taxon>
    </lineage>
</organism>
<evidence type="ECO:0000256" key="1">
    <source>
        <dbReference type="SAM" id="MobiDB-lite"/>
    </source>
</evidence>
<name>A0A9P1BG31_9DINO</name>
<dbReference type="EMBL" id="CAMXCT010000033">
    <property type="protein sequence ID" value="CAI3972767.1"/>
    <property type="molecule type" value="Genomic_DNA"/>
</dbReference>
<feature type="region of interest" description="Disordered" evidence="1">
    <location>
        <begin position="14"/>
        <end position="41"/>
    </location>
</feature>
<comment type="caution">
    <text evidence="2">The sequence shown here is derived from an EMBL/GenBank/DDBJ whole genome shotgun (WGS) entry which is preliminary data.</text>
</comment>
<sequence length="188" mass="21006">MFFVARRLPTMMLFEEDNGPKKAPRPSKPTEEADQERGRIEEFRRKMAKQVEQIAEKAREAPRQFSDVSPTMSWDKVSPRQKPAMPKRKAGLRSKESEPAEVSSPTVKSVDSMWSTESMQKVASDMVTIAEEVTSGVASFGGFSSWWSVPRPIIEEVKPTPANCPRCAGAMPKCVGANFCPHCTFHIT</sequence>
<gene>
    <name evidence="2" type="ORF">C1SCF055_LOCUS1327</name>
</gene>
<feature type="compositionally biased region" description="Basic and acidic residues" evidence="1">
    <location>
        <begin position="28"/>
        <end position="41"/>
    </location>
</feature>
<proteinExistence type="predicted"/>
<accession>A0A9P1BG31</accession>
<protein>
    <submittedName>
        <fullName evidence="2">Uncharacterized protein</fullName>
    </submittedName>
</protein>
<reference evidence="3" key="2">
    <citation type="submission" date="2024-04" db="EMBL/GenBank/DDBJ databases">
        <authorList>
            <person name="Chen Y."/>
            <person name="Shah S."/>
            <person name="Dougan E. K."/>
            <person name="Thang M."/>
            <person name="Chan C."/>
        </authorList>
    </citation>
    <scope>NUCLEOTIDE SEQUENCE [LARGE SCALE GENOMIC DNA]</scope>
</reference>
<dbReference type="Proteomes" id="UP001152797">
    <property type="component" value="Unassembled WGS sequence"/>
</dbReference>